<protein>
    <submittedName>
        <fullName evidence="3">Uncharacterized protein</fullName>
    </submittedName>
</protein>
<accession>A0A0D1X7I9</accession>
<feature type="region of interest" description="Disordered" evidence="1">
    <location>
        <begin position="18"/>
        <end position="59"/>
    </location>
</feature>
<reference evidence="3 4" key="1">
    <citation type="submission" date="2015-01" db="EMBL/GenBank/DDBJ databases">
        <title>The Genome Sequence of Exophiala sideris CBS121828.</title>
        <authorList>
            <consortium name="The Broad Institute Genomics Platform"/>
            <person name="Cuomo C."/>
            <person name="de Hoog S."/>
            <person name="Gorbushina A."/>
            <person name="Stielow B."/>
            <person name="Teixiera M."/>
            <person name="Abouelleil A."/>
            <person name="Chapman S.B."/>
            <person name="Priest M."/>
            <person name="Young S.K."/>
            <person name="Wortman J."/>
            <person name="Nusbaum C."/>
            <person name="Birren B."/>
        </authorList>
    </citation>
    <scope>NUCLEOTIDE SEQUENCE [LARGE SCALE GENOMIC DNA]</scope>
    <source>
        <strain evidence="3 4">CBS 121828</strain>
    </source>
</reference>
<feature type="transmembrane region" description="Helical" evidence="2">
    <location>
        <begin position="128"/>
        <end position="150"/>
    </location>
</feature>
<evidence type="ECO:0000313" key="3">
    <source>
        <dbReference type="EMBL" id="KIV83801.1"/>
    </source>
</evidence>
<gene>
    <name evidence="3" type="ORF">PV11_05795</name>
</gene>
<dbReference type="Proteomes" id="UP000053599">
    <property type="component" value="Unassembled WGS sequence"/>
</dbReference>
<keyword evidence="2" id="KW-0812">Transmembrane</keyword>
<evidence type="ECO:0000313" key="4">
    <source>
        <dbReference type="Proteomes" id="UP000053599"/>
    </source>
</evidence>
<organism evidence="3 4">
    <name type="scientific">Exophiala sideris</name>
    <dbReference type="NCBI Taxonomy" id="1016849"/>
    <lineage>
        <taxon>Eukaryota</taxon>
        <taxon>Fungi</taxon>
        <taxon>Dikarya</taxon>
        <taxon>Ascomycota</taxon>
        <taxon>Pezizomycotina</taxon>
        <taxon>Eurotiomycetes</taxon>
        <taxon>Chaetothyriomycetidae</taxon>
        <taxon>Chaetothyriales</taxon>
        <taxon>Herpotrichiellaceae</taxon>
        <taxon>Exophiala</taxon>
    </lineage>
</organism>
<dbReference type="OrthoDB" id="10637210at2759"/>
<keyword evidence="2" id="KW-0472">Membrane</keyword>
<feature type="compositionally biased region" description="Basic and acidic residues" evidence="1">
    <location>
        <begin position="79"/>
        <end position="102"/>
    </location>
</feature>
<dbReference type="EMBL" id="KN846952">
    <property type="protein sequence ID" value="KIV83801.1"/>
    <property type="molecule type" value="Genomic_DNA"/>
</dbReference>
<evidence type="ECO:0000256" key="1">
    <source>
        <dbReference type="SAM" id="MobiDB-lite"/>
    </source>
</evidence>
<feature type="transmembrane region" description="Helical" evidence="2">
    <location>
        <begin position="170"/>
        <end position="192"/>
    </location>
</feature>
<keyword evidence="2" id="KW-1133">Transmembrane helix</keyword>
<sequence>MGERPPMTEVMTGRCIPTRQLQVDRNHTASSRDNITAEEQPLTEVTAGPNNGQSDDKTPTILSDFEERANGRAANEVPADQKHRVMADKPHTAYNKDDDTAERQPLPDITITPDTQVARRQRPHKPPLLRILLWIQALLYIAPIFIIVFYMALEEENEDRTTRQFKDKSAILLALIGGYTANAVDLTIHVEIGRKPMLVATTYSEWAMETARFTLHFYSAFMYMVFFSQVYGGTKGHTEPLSGTNGTVCTNGTGAV</sequence>
<dbReference type="AlphaFoldDB" id="A0A0D1X7I9"/>
<evidence type="ECO:0000256" key="2">
    <source>
        <dbReference type="SAM" id="Phobius"/>
    </source>
</evidence>
<feature type="region of interest" description="Disordered" evidence="1">
    <location>
        <begin position="76"/>
        <end position="120"/>
    </location>
</feature>
<feature type="transmembrane region" description="Helical" evidence="2">
    <location>
        <begin position="213"/>
        <end position="232"/>
    </location>
</feature>
<dbReference type="HOGENOM" id="CLU_1085997_0_0_1"/>
<proteinExistence type="predicted"/>
<name>A0A0D1X7I9_9EURO</name>